<dbReference type="KEGG" id="ntp:CRH09_01820"/>
<sequence length="105" mass="11102">MVHIDELGGYAGPARCYKLSPPVRLDGTDHEYVTVWVQPRLPHQNAEVAVVAATGTGACATLSLIRQPGSHVLHTDPATGEDVHGCHAKALDLLGYRLTHPGSAS</sequence>
<protein>
    <submittedName>
        <fullName evidence="1">Uncharacterized protein</fullName>
    </submittedName>
</protein>
<name>A0A291RC94_9NOCA</name>
<accession>A0A291RC94</accession>
<evidence type="ECO:0000313" key="1">
    <source>
        <dbReference type="EMBL" id="ATL65156.1"/>
    </source>
</evidence>
<gene>
    <name evidence="1" type="ORF">CRH09_01820</name>
</gene>
<dbReference type="AlphaFoldDB" id="A0A291RC94"/>
<dbReference type="EMBL" id="CP023778">
    <property type="protein sequence ID" value="ATL65156.1"/>
    <property type="molecule type" value="Genomic_DNA"/>
</dbReference>
<evidence type="ECO:0000313" key="2">
    <source>
        <dbReference type="Proteomes" id="UP000221961"/>
    </source>
</evidence>
<proteinExistence type="predicted"/>
<organism evidence="1 2">
    <name type="scientific">Nocardia terpenica</name>
    <dbReference type="NCBI Taxonomy" id="455432"/>
    <lineage>
        <taxon>Bacteria</taxon>
        <taxon>Bacillati</taxon>
        <taxon>Actinomycetota</taxon>
        <taxon>Actinomycetes</taxon>
        <taxon>Mycobacteriales</taxon>
        <taxon>Nocardiaceae</taxon>
        <taxon>Nocardia</taxon>
    </lineage>
</organism>
<reference evidence="1 2" key="1">
    <citation type="submission" date="2017-10" db="EMBL/GenBank/DDBJ databases">
        <title>Comparative genomics between pathogenic Norcardia.</title>
        <authorList>
            <person name="Zeng L."/>
        </authorList>
    </citation>
    <scope>NUCLEOTIDE SEQUENCE [LARGE SCALE GENOMIC DNA]</scope>
    <source>
        <strain evidence="1 2">NC_YFY_NT001</strain>
    </source>
</reference>
<dbReference type="Proteomes" id="UP000221961">
    <property type="component" value="Chromosome"/>
</dbReference>